<dbReference type="GO" id="GO:0008360">
    <property type="term" value="P:regulation of cell shape"/>
    <property type="evidence" value="ECO:0007669"/>
    <property type="project" value="UniProtKB-UniRule"/>
</dbReference>
<dbReference type="GO" id="GO:0018104">
    <property type="term" value="P:peptidoglycan-protein cross-linking"/>
    <property type="evidence" value="ECO:0007669"/>
    <property type="project" value="TreeGrafter"/>
</dbReference>
<dbReference type="InterPro" id="IPR050979">
    <property type="entry name" value="LD-transpeptidase"/>
</dbReference>
<keyword evidence="12" id="KW-0449">Lipoprotein</keyword>
<keyword evidence="10" id="KW-0732">Signal</keyword>
<evidence type="ECO:0000256" key="10">
    <source>
        <dbReference type="SAM" id="SignalP"/>
    </source>
</evidence>
<dbReference type="PANTHER" id="PTHR30582:SF2">
    <property type="entry name" value="L,D-TRANSPEPTIDASE YCIB-RELATED"/>
    <property type="match status" value="1"/>
</dbReference>
<evidence type="ECO:0000256" key="6">
    <source>
        <dbReference type="ARBA" id="ARBA00023316"/>
    </source>
</evidence>
<keyword evidence="5" id="KW-0012">Acyltransferase</keyword>
<dbReference type="Gene3D" id="2.60.40.3780">
    <property type="match status" value="1"/>
</dbReference>
<evidence type="ECO:0000256" key="3">
    <source>
        <dbReference type="ARBA" id="ARBA00022960"/>
    </source>
</evidence>
<keyword evidence="6 8" id="KW-0961">Cell wall biogenesis/degradation</keyword>
<dbReference type="PANTHER" id="PTHR30582">
    <property type="entry name" value="L,D-TRANSPEPTIDASE"/>
    <property type="match status" value="1"/>
</dbReference>
<feature type="chain" id="PRO_5038959258" evidence="10">
    <location>
        <begin position="21"/>
        <end position="452"/>
    </location>
</feature>
<dbReference type="InterPro" id="IPR038063">
    <property type="entry name" value="Transpep_catalytic_dom"/>
</dbReference>
<comment type="pathway">
    <text evidence="7">Glycan biosynthesis.</text>
</comment>
<dbReference type="GO" id="GO:0071972">
    <property type="term" value="F:peptidoglycan L,D-transpeptidase activity"/>
    <property type="evidence" value="ECO:0007669"/>
    <property type="project" value="TreeGrafter"/>
</dbReference>
<evidence type="ECO:0000313" key="12">
    <source>
        <dbReference type="EMBL" id="SDP46512.1"/>
    </source>
</evidence>
<dbReference type="RefSeq" id="WP_090480361.1">
    <property type="nucleotide sequence ID" value="NZ_LT629710.1"/>
</dbReference>
<reference evidence="12 13" key="1">
    <citation type="submission" date="2016-10" db="EMBL/GenBank/DDBJ databases">
        <authorList>
            <person name="de Groot N.N."/>
        </authorList>
    </citation>
    <scope>NUCLEOTIDE SEQUENCE [LARGE SCALE GENOMIC DNA]</scope>
    <source>
        <strain evidence="13">P4-7,KCTC 19426,CECT 7604</strain>
    </source>
</reference>
<evidence type="ECO:0000256" key="5">
    <source>
        <dbReference type="ARBA" id="ARBA00023315"/>
    </source>
</evidence>
<evidence type="ECO:0000256" key="1">
    <source>
        <dbReference type="ARBA" id="ARBA00004752"/>
    </source>
</evidence>
<dbReference type="CDD" id="cd16913">
    <property type="entry name" value="YkuD_like"/>
    <property type="match status" value="1"/>
</dbReference>
<feature type="compositionally biased region" description="Low complexity" evidence="9">
    <location>
        <begin position="40"/>
        <end position="91"/>
    </location>
</feature>
<dbReference type="OrthoDB" id="5242354at2"/>
<feature type="domain" description="L,D-TPase catalytic" evidence="11">
    <location>
        <begin position="288"/>
        <end position="423"/>
    </location>
</feature>
<evidence type="ECO:0000256" key="8">
    <source>
        <dbReference type="PROSITE-ProRule" id="PRU01373"/>
    </source>
</evidence>
<dbReference type="InterPro" id="IPR041280">
    <property type="entry name" value="Big_10"/>
</dbReference>
<keyword evidence="3 8" id="KW-0133">Cell shape</keyword>
<dbReference type="FunFam" id="2.60.40.3780:FF:000001">
    <property type="entry name" value="L,D-transpeptidase 2"/>
    <property type="match status" value="1"/>
</dbReference>
<evidence type="ECO:0000256" key="9">
    <source>
        <dbReference type="SAM" id="MobiDB-lite"/>
    </source>
</evidence>
<comment type="pathway">
    <text evidence="1 8">Cell wall biogenesis; peptidoglycan biosynthesis.</text>
</comment>
<dbReference type="GO" id="GO:0071555">
    <property type="term" value="P:cell wall organization"/>
    <property type="evidence" value="ECO:0007669"/>
    <property type="project" value="UniProtKB-UniRule"/>
</dbReference>
<dbReference type="UniPathway" id="UPA00219"/>
<organism evidence="12 13">
    <name type="scientific">Nakamurella panacisegetis</name>
    <dbReference type="NCBI Taxonomy" id="1090615"/>
    <lineage>
        <taxon>Bacteria</taxon>
        <taxon>Bacillati</taxon>
        <taxon>Actinomycetota</taxon>
        <taxon>Actinomycetes</taxon>
        <taxon>Nakamurellales</taxon>
        <taxon>Nakamurellaceae</taxon>
        <taxon>Nakamurella</taxon>
    </lineage>
</organism>
<dbReference type="GO" id="GO:0005576">
    <property type="term" value="C:extracellular region"/>
    <property type="evidence" value="ECO:0007669"/>
    <property type="project" value="TreeGrafter"/>
</dbReference>
<dbReference type="SUPFAM" id="SSF141523">
    <property type="entry name" value="L,D-transpeptidase catalytic domain-like"/>
    <property type="match status" value="1"/>
</dbReference>
<name>A0A1H0SXB3_9ACTN</name>
<evidence type="ECO:0000256" key="7">
    <source>
        <dbReference type="ARBA" id="ARBA00060592"/>
    </source>
</evidence>
<feature type="region of interest" description="Disordered" evidence="9">
    <location>
        <begin position="40"/>
        <end position="111"/>
    </location>
</feature>
<proteinExistence type="predicted"/>
<feature type="signal peptide" evidence="10">
    <location>
        <begin position="1"/>
        <end position="20"/>
    </location>
</feature>
<dbReference type="InterPro" id="IPR005490">
    <property type="entry name" value="LD_TPept_cat_dom"/>
</dbReference>
<dbReference type="GO" id="GO:0016746">
    <property type="term" value="F:acyltransferase activity"/>
    <property type="evidence" value="ECO:0007669"/>
    <property type="project" value="UniProtKB-KW"/>
</dbReference>
<dbReference type="PROSITE" id="PS51257">
    <property type="entry name" value="PROKAR_LIPOPROTEIN"/>
    <property type="match status" value="1"/>
</dbReference>
<dbReference type="Gene3D" id="2.60.40.3710">
    <property type="match status" value="1"/>
</dbReference>
<sequence>MPRLLRGRLLAAALVLPLLAAACTAGTSAREPATAVTVTADSTAASPTTGSSVSVGVPSSAVGRPSSADPAPSSPSISTPPTSRSAPSIIPGPRVSTVPANGATGVSPTAPVRVTAQNGTFGTVAMTNPDGRAVKGALSADKTSWTSTEPLGYGRSYTLTSVASTATGQSTRTTSRFTTLNPAQTIYPSFFPNPTMKTVGVGQPMVVIFDKPPADKVAAEKALSVKTVPAVKGAWYWWDDRTLHYRAKDYWKSGTKITVSAAVYGVNLGGGAYGETDRTMTVTIGPSKIARVDDRTKKMEVFVNGKLTKTYPVSLGMDKRVTVGGTDISFVTPSGTYVAQEKYVVKQMSSATYGLPVNSSLGYDSKIPLAVRFSNEGIFVHSAPWSVDDQGVRNVSHGCINLPPAGGQWFYDNFGYGDILTVKGTSTQLAPTDGFGDWNLSWDKWLTGSALT</sequence>
<dbReference type="CDD" id="cd13432">
    <property type="entry name" value="LDT_IgD_like_2"/>
    <property type="match status" value="1"/>
</dbReference>
<feature type="active site" description="Proton donor/acceptor" evidence="8">
    <location>
        <position position="381"/>
    </location>
</feature>
<dbReference type="STRING" id="1090615.SAMN04515671_4349"/>
<gene>
    <name evidence="12" type="ORF">SAMN04515671_4349</name>
</gene>
<dbReference type="EMBL" id="LT629710">
    <property type="protein sequence ID" value="SDP46512.1"/>
    <property type="molecule type" value="Genomic_DNA"/>
</dbReference>
<keyword evidence="2" id="KW-0808">Transferase</keyword>
<dbReference type="Pfam" id="PF03734">
    <property type="entry name" value="YkuD"/>
    <property type="match status" value="1"/>
</dbReference>
<protein>
    <submittedName>
        <fullName evidence="12">Lipoprotein-anchoring transpeptidase ErfK/SrfK</fullName>
    </submittedName>
</protein>
<evidence type="ECO:0000256" key="2">
    <source>
        <dbReference type="ARBA" id="ARBA00022679"/>
    </source>
</evidence>
<dbReference type="AlphaFoldDB" id="A0A1H0SXB3"/>
<feature type="active site" description="Nucleophile" evidence="8">
    <location>
        <position position="399"/>
    </location>
</feature>
<accession>A0A1H0SXB3</accession>
<dbReference type="Pfam" id="PF17964">
    <property type="entry name" value="Big_10"/>
    <property type="match status" value="1"/>
</dbReference>
<evidence type="ECO:0000256" key="4">
    <source>
        <dbReference type="ARBA" id="ARBA00022984"/>
    </source>
</evidence>
<dbReference type="Gene3D" id="2.40.440.10">
    <property type="entry name" value="L,D-transpeptidase catalytic domain-like"/>
    <property type="match status" value="1"/>
</dbReference>
<keyword evidence="13" id="KW-1185">Reference proteome</keyword>
<evidence type="ECO:0000313" key="13">
    <source>
        <dbReference type="Proteomes" id="UP000198741"/>
    </source>
</evidence>
<dbReference type="PROSITE" id="PS52029">
    <property type="entry name" value="LD_TPASE"/>
    <property type="match status" value="1"/>
</dbReference>
<dbReference type="Proteomes" id="UP000198741">
    <property type="component" value="Chromosome I"/>
</dbReference>
<keyword evidence="4 8" id="KW-0573">Peptidoglycan synthesis</keyword>
<evidence type="ECO:0000259" key="11">
    <source>
        <dbReference type="PROSITE" id="PS52029"/>
    </source>
</evidence>